<evidence type="ECO:0000313" key="3">
    <source>
        <dbReference type="Proteomes" id="UP000597338"/>
    </source>
</evidence>
<sequence length="296" mass="32773">MAQTQTTHIVQGSSVVLTANSENALSYLWFHNGEPINGFHDQQLTVTDAGTYTVMALGNECNSDLSDPVEVIIDPDSNGGNVNVDMQIRNTPDRPTVLIGGLFTYQLFITNNGTHTAESVTVSATIPQNVSYEGILGNYAGQVFYNPATRELTWLPGDMTAGQSQSLTISVRATSEGHADKLAIVAHSRTDSNSEDNESIASIEVIAMKIPNTFTPNGDGLNDYFRIRGLELFPENRMVIFNRWGNEVYRASPYKGDWNGSNLSEGTYYYVFEVRLPNNHWQTFKGYITLIRNVNK</sequence>
<gene>
    <name evidence="2" type="ORF">GCM10011386_34440</name>
</gene>
<evidence type="ECO:0000313" key="2">
    <source>
        <dbReference type="EMBL" id="GGC39476.1"/>
    </source>
</evidence>
<evidence type="ECO:0000259" key="1">
    <source>
        <dbReference type="Pfam" id="PF01345"/>
    </source>
</evidence>
<proteinExistence type="predicted"/>
<dbReference type="InterPro" id="IPR047589">
    <property type="entry name" value="DUF11_rpt"/>
</dbReference>
<dbReference type="InterPro" id="IPR026341">
    <property type="entry name" value="T9SS_type_B"/>
</dbReference>
<dbReference type="InterPro" id="IPR036179">
    <property type="entry name" value="Ig-like_dom_sf"/>
</dbReference>
<dbReference type="Gene3D" id="2.60.40.10">
    <property type="entry name" value="Immunoglobulins"/>
    <property type="match status" value="1"/>
</dbReference>
<dbReference type="Pfam" id="PF13585">
    <property type="entry name" value="CHU_C"/>
    <property type="match status" value="1"/>
</dbReference>
<organism evidence="2 3">
    <name type="scientific">Parapedobacter defluvii</name>
    <dbReference type="NCBI Taxonomy" id="2045106"/>
    <lineage>
        <taxon>Bacteria</taxon>
        <taxon>Pseudomonadati</taxon>
        <taxon>Bacteroidota</taxon>
        <taxon>Sphingobacteriia</taxon>
        <taxon>Sphingobacteriales</taxon>
        <taxon>Sphingobacteriaceae</taxon>
        <taxon>Parapedobacter</taxon>
    </lineage>
</organism>
<dbReference type="InterPro" id="IPR013783">
    <property type="entry name" value="Ig-like_fold"/>
</dbReference>
<dbReference type="EMBL" id="BMIK01000014">
    <property type="protein sequence ID" value="GGC39476.1"/>
    <property type="molecule type" value="Genomic_DNA"/>
</dbReference>
<dbReference type="SUPFAM" id="SSF48726">
    <property type="entry name" value="Immunoglobulin"/>
    <property type="match status" value="1"/>
</dbReference>
<accession>A0ABQ1MF30</accession>
<protein>
    <recommendedName>
        <fullName evidence="1">DUF11 domain-containing protein</fullName>
    </recommendedName>
</protein>
<dbReference type="Gene3D" id="2.60.40.1170">
    <property type="entry name" value="Mu homology domain, subdomain B"/>
    <property type="match status" value="1"/>
</dbReference>
<dbReference type="NCBIfam" id="TIGR01451">
    <property type="entry name" value="B_ant_repeat"/>
    <property type="match status" value="1"/>
</dbReference>
<feature type="domain" description="DUF11" evidence="1">
    <location>
        <begin position="85"/>
        <end position="202"/>
    </location>
</feature>
<name>A0ABQ1MF30_9SPHI</name>
<reference evidence="3" key="1">
    <citation type="journal article" date="2019" name="Int. J. Syst. Evol. Microbiol.">
        <title>The Global Catalogue of Microorganisms (GCM) 10K type strain sequencing project: providing services to taxonomists for standard genome sequencing and annotation.</title>
        <authorList>
            <consortium name="The Broad Institute Genomics Platform"/>
            <consortium name="The Broad Institute Genome Sequencing Center for Infectious Disease"/>
            <person name="Wu L."/>
            <person name="Ma J."/>
        </authorList>
    </citation>
    <scope>NUCLEOTIDE SEQUENCE [LARGE SCALE GENOMIC DNA]</scope>
    <source>
        <strain evidence="3">CGMCC 1.15342</strain>
    </source>
</reference>
<dbReference type="InterPro" id="IPR001434">
    <property type="entry name" value="OmcB-like_DUF11"/>
</dbReference>
<dbReference type="Pfam" id="PF01345">
    <property type="entry name" value="DUF11"/>
    <property type="match status" value="1"/>
</dbReference>
<dbReference type="RefSeq" id="WP_188752706.1">
    <property type="nucleotide sequence ID" value="NZ_BMIK01000014.1"/>
</dbReference>
<dbReference type="Proteomes" id="UP000597338">
    <property type="component" value="Unassembled WGS sequence"/>
</dbReference>
<comment type="caution">
    <text evidence="2">The sequence shown here is derived from an EMBL/GenBank/DDBJ whole genome shotgun (WGS) entry which is preliminary data.</text>
</comment>
<dbReference type="NCBIfam" id="TIGR04131">
    <property type="entry name" value="Bac_Flav_CTERM"/>
    <property type="match status" value="1"/>
</dbReference>
<keyword evidence="3" id="KW-1185">Reference proteome</keyword>